<comment type="caution">
    <text evidence="1">The sequence shown here is derived from an EMBL/GenBank/DDBJ whole genome shotgun (WGS) entry which is preliminary data.</text>
</comment>
<protein>
    <submittedName>
        <fullName evidence="1">Uncharacterized protein</fullName>
    </submittedName>
</protein>
<gene>
    <name evidence="1" type="ORF">L6164_028483</name>
</gene>
<dbReference type="Proteomes" id="UP000828941">
    <property type="component" value="Chromosome 12"/>
</dbReference>
<reference evidence="1 2" key="1">
    <citation type="journal article" date="2022" name="DNA Res.">
        <title>Chromosomal-level genome assembly of the orchid tree Bauhinia variegata (Leguminosae; Cercidoideae) supports the allotetraploid origin hypothesis of Bauhinia.</title>
        <authorList>
            <person name="Zhong Y."/>
            <person name="Chen Y."/>
            <person name="Zheng D."/>
            <person name="Pang J."/>
            <person name="Liu Y."/>
            <person name="Luo S."/>
            <person name="Meng S."/>
            <person name="Qian L."/>
            <person name="Wei D."/>
            <person name="Dai S."/>
            <person name="Zhou R."/>
        </authorList>
    </citation>
    <scope>NUCLEOTIDE SEQUENCE [LARGE SCALE GENOMIC DNA]</scope>
    <source>
        <strain evidence="1">BV-YZ2020</strain>
    </source>
</reference>
<keyword evidence="2" id="KW-1185">Reference proteome</keyword>
<evidence type="ECO:0000313" key="2">
    <source>
        <dbReference type="Proteomes" id="UP000828941"/>
    </source>
</evidence>
<name>A0ACB9L6B9_BAUVA</name>
<organism evidence="1 2">
    <name type="scientific">Bauhinia variegata</name>
    <name type="common">Purple orchid tree</name>
    <name type="synonym">Phanera variegata</name>
    <dbReference type="NCBI Taxonomy" id="167791"/>
    <lineage>
        <taxon>Eukaryota</taxon>
        <taxon>Viridiplantae</taxon>
        <taxon>Streptophyta</taxon>
        <taxon>Embryophyta</taxon>
        <taxon>Tracheophyta</taxon>
        <taxon>Spermatophyta</taxon>
        <taxon>Magnoliopsida</taxon>
        <taxon>eudicotyledons</taxon>
        <taxon>Gunneridae</taxon>
        <taxon>Pentapetalae</taxon>
        <taxon>rosids</taxon>
        <taxon>fabids</taxon>
        <taxon>Fabales</taxon>
        <taxon>Fabaceae</taxon>
        <taxon>Cercidoideae</taxon>
        <taxon>Cercideae</taxon>
        <taxon>Bauhiniinae</taxon>
        <taxon>Bauhinia</taxon>
    </lineage>
</organism>
<sequence>MQQHHTMTYSPSAAGAVYSPRRGHGYGYGLGSSYGTVASAPTVGVGVNGAEGLQENRYEETNQMQQGSATVKYIYVVLHKQGKPVSFGEKNNLKWTLMKWVNSNSCGLGTLTRVIANSKLLFG</sequence>
<evidence type="ECO:0000313" key="1">
    <source>
        <dbReference type="EMBL" id="KAI4305094.1"/>
    </source>
</evidence>
<proteinExistence type="predicted"/>
<accession>A0ACB9L6B9</accession>
<dbReference type="EMBL" id="CM039437">
    <property type="protein sequence ID" value="KAI4305094.1"/>
    <property type="molecule type" value="Genomic_DNA"/>
</dbReference>